<protein>
    <recommendedName>
        <fullName evidence="4">RRM domain-containing protein</fullName>
    </recommendedName>
</protein>
<comment type="caution">
    <text evidence="5">The sequence shown here is derived from an EMBL/GenBank/DDBJ whole genome shotgun (WGS) entry which is preliminary data.</text>
</comment>
<reference evidence="5" key="1">
    <citation type="submission" date="2023-03" db="EMBL/GenBank/DDBJ databases">
        <title>Complete genome of Cladonia borealis.</title>
        <authorList>
            <person name="Park H."/>
        </authorList>
    </citation>
    <scope>NUCLEOTIDE SEQUENCE</scope>
    <source>
        <strain evidence="5">ANT050790</strain>
    </source>
</reference>
<feature type="domain" description="RRM" evidence="4">
    <location>
        <begin position="253"/>
        <end position="331"/>
    </location>
</feature>
<feature type="region of interest" description="Disordered" evidence="3">
    <location>
        <begin position="1"/>
        <end position="252"/>
    </location>
</feature>
<dbReference type="SMART" id="SM00360">
    <property type="entry name" value="RRM"/>
    <property type="match status" value="2"/>
</dbReference>
<dbReference type="AlphaFoldDB" id="A0AA39QZT9"/>
<accession>A0AA39QZT9</accession>
<feature type="compositionally biased region" description="Basic and acidic residues" evidence="3">
    <location>
        <begin position="241"/>
        <end position="252"/>
    </location>
</feature>
<feature type="compositionally biased region" description="Basic and acidic residues" evidence="3">
    <location>
        <begin position="329"/>
        <end position="344"/>
    </location>
</feature>
<evidence type="ECO:0000259" key="4">
    <source>
        <dbReference type="PROSITE" id="PS50102"/>
    </source>
</evidence>
<name>A0AA39QZT9_9LECA</name>
<dbReference type="GO" id="GO:0003723">
    <property type="term" value="F:RNA binding"/>
    <property type="evidence" value="ECO:0007669"/>
    <property type="project" value="UniProtKB-UniRule"/>
</dbReference>
<feature type="compositionally biased region" description="Low complexity" evidence="3">
    <location>
        <begin position="107"/>
        <end position="124"/>
    </location>
</feature>
<dbReference type="PANTHER" id="PTHR48027">
    <property type="entry name" value="HETEROGENEOUS NUCLEAR RIBONUCLEOPROTEIN 87F-RELATED"/>
    <property type="match status" value="1"/>
</dbReference>
<gene>
    <name evidence="5" type="ORF">JMJ35_006682</name>
</gene>
<dbReference type="Gene3D" id="3.30.70.330">
    <property type="match status" value="2"/>
</dbReference>
<dbReference type="InterPro" id="IPR052462">
    <property type="entry name" value="SLIRP/GR-RBP-like"/>
</dbReference>
<dbReference type="InterPro" id="IPR012677">
    <property type="entry name" value="Nucleotide-bd_a/b_plait_sf"/>
</dbReference>
<feature type="region of interest" description="Disordered" evidence="3">
    <location>
        <begin position="425"/>
        <end position="481"/>
    </location>
</feature>
<dbReference type="PROSITE" id="PS50102">
    <property type="entry name" value="RRM"/>
    <property type="match status" value="2"/>
</dbReference>
<organism evidence="5 6">
    <name type="scientific">Cladonia borealis</name>
    <dbReference type="NCBI Taxonomy" id="184061"/>
    <lineage>
        <taxon>Eukaryota</taxon>
        <taxon>Fungi</taxon>
        <taxon>Dikarya</taxon>
        <taxon>Ascomycota</taxon>
        <taxon>Pezizomycotina</taxon>
        <taxon>Lecanoromycetes</taxon>
        <taxon>OSLEUM clade</taxon>
        <taxon>Lecanoromycetidae</taxon>
        <taxon>Lecanorales</taxon>
        <taxon>Lecanorineae</taxon>
        <taxon>Cladoniaceae</taxon>
        <taxon>Cladonia</taxon>
    </lineage>
</organism>
<dbReference type="InterPro" id="IPR035979">
    <property type="entry name" value="RBD_domain_sf"/>
</dbReference>
<feature type="compositionally biased region" description="Gly residues" evidence="3">
    <location>
        <begin position="442"/>
        <end position="451"/>
    </location>
</feature>
<feature type="compositionally biased region" description="Basic and acidic residues" evidence="3">
    <location>
        <begin position="42"/>
        <end position="65"/>
    </location>
</feature>
<evidence type="ECO:0000256" key="3">
    <source>
        <dbReference type="SAM" id="MobiDB-lite"/>
    </source>
</evidence>
<evidence type="ECO:0000256" key="2">
    <source>
        <dbReference type="PROSITE-ProRule" id="PRU00176"/>
    </source>
</evidence>
<keyword evidence="1 2" id="KW-0694">RNA-binding</keyword>
<dbReference type="Proteomes" id="UP001166286">
    <property type="component" value="Unassembled WGS sequence"/>
</dbReference>
<feature type="region of interest" description="Disordered" evidence="3">
    <location>
        <begin position="328"/>
        <end position="348"/>
    </location>
</feature>
<feature type="domain" description="RRM" evidence="4">
    <location>
        <begin position="354"/>
        <end position="432"/>
    </location>
</feature>
<feature type="compositionally biased region" description="Low complexity" evidence="3">
    <location>
        <begin position="69"/>
        <end position="80"/>
    </location>
</feature>
<proteinExistence type="predicted"/>
<feature type="compositionally biased region" description="Acidic residues" evidence="3">
    <location>
        <begin position="211"/>
        <end position="222"/>
    </location>
</feature>
<evidence type="ECO:0000313" key="5">
    <source>
        <dbReference type="EMBL" id="KAK0511130.1"/>
    </source>
</evidence>
<sequence>MGKTKSAQPVKATKTSKDTQVKSISSVKEGAVTKPSQTPKAKSKEMAKQVAMKADKKSQKGKKEPTPVSSSGSESASSASSDDESEEEAPAPTQAAKTNGVKANGVAKAAAKVDAESSDSSESSASDDEAKPAAKAGAVAKDDSDSEDEGTSEGTSEGSSEEESDEEDEAPKVPSPVNAKALKGKLENVASKEASSDEESGSDASSATSESSEEEDSEEEEAPAPKKRKAESDATPAAKKAKTDVDLNDESKKNLFIGHLSYNVDEEWLTREFEKFGELTRVKVMTDRESGQSRGFGYVEFANTADAVKAHGGMQDVEIDGRAINVDYSKPKDAATPRQDRQKSFGDSLSAPSDTLFVANLPFDVTEDIVGEEFGKHASVLGVRLPTDMNTGAPKGFGYVQFDSVEECKGAFEKMTGATIMGRPIRLDYSTPRPPRNNDSPGGRGRGGGRGGFDRGRGGRGGASTNRGGVGEFKGQKMRLE</sequence>
<keyword evidence="6" id="KW-1185">Reference proteome</keyword>
<evidence type="ECO:0000313" key="6">
    <source>
        <dbReference type="Proteomes" id="UP001166286"/>
    </source>
</evidence>
<dbReference type="InterPro" id="IPR000504">
    <property type="entry name" value="RRM_dom"/>
</dbReference>
<feature type="compositionally biased region" description="Acidic residues" evidence="3">
    <location>
        <begin position="159"/>
        <end position="169"/>
    </location>
</feature>
<dbReference type="EMBL" id="JAFEKC020000014">
    <property type="protein sequence ID" value="KAK0511130.1"/>
    <property type="molecule type" value="Genomic_DNA"/>
</dbReference>
<dbReference type="Pfam" id="PF00076">
    <property type="entry name" value="RRM_1"/>
    <property type="match status" value="2"/>
</dbReference>
<evidence type="ECO:0000256" key="1">
    <source>
        <dbReference type="ARBA" id="ARBA00022884"/>
    </source>
</evidence>
<dbReference type="SUPFAM" id="SSF54928">
    <property type="entry name" value="RNA-binding domain, RBD"/>
    <property type="match status" value="2"/>
</dbReference>